<evidence type="ECO:0000313" key="2">
    <source>
        <dbReference type="Proteomes" id="UP001055439"/>
    </source>
</evidence>
<dbReference type="EMBL" id="CP097502">
    <property type="protein sequence ID" value="URD73395.1"/>
    <property type="molecule type" value="Genomic_DNA"/>
</dbReference>
<gene>
    <name evidence="1" type="ORF">MUK42_36389</name>
</gene>
<reference evidence="1" key="1">
    <citation type="submission" date="2022-05" db="EMBL/GenBank/DDBJ databases">
        <title>The Musa troglodytarum L. genome provides insights into the mechanism of non-climacteric behaviour and enrichment of carotenoids.</title>
        <authorList>
            <person name="Wang J."/>
        </authorList>
    </citation>
    <scope>NUCLEOTIDE SEQUENCE</scope>
    <source>
        <tissue evidence="1">Leaf</tissue>
    </source>
</reference>
<name>A0A9E7J9W9_9LILI</name>
<sequence>MNRPQNDQHLPLRHPKYTILKWSTKFLVRVGWLPF</sequence>
<evidence type="ECO:0000313" key="1">
    <source>
        <dbReference type="EMBL" id="URD73395.1"/>
    </source>
</evidence>
<protein>
    <submittedName>
        <fullName evidence="1">Uncharacterized protein</fullName>
    </submittedName>
</protein>
<keyword evidence="2" id="KW-1185">Reference proteome</keyword>
<organism evidence="1 2">
    <name type="scientific">Musa troglodytarum</name>
    <name type="common">fe'i banana</name>
    <dbReference type="NCBI Taxonomy" id="320322"/>
    <lineage>
        <taxon>Eukaryota</taxon>
        <taxon>Viridiplantae</taxon>
        <taxon>Streptophyta</taxon>
        <taxon>Embryophyta</taxon>
        <taxon>Tracheophyta</taxon>
        <taxon>Spermatophyta</taxon>
        <taxon>Magnoliopsida</taxon>
        <taxon>Liliopsida</taxon>
        <taxon>Zingiberales</taxon>
        <taxon>Musaceae</taxon>
        <taxon>Musa</taxon>
    </lineage>
</organism>
<dbReference type="Proteomes" id="UP001055439">
    <property type="component" value="Chromosome 1"/>
</dbReference>
<proteinExistence type="predicted"/>
<accession>A0A9E7J9W9</accession>
<dbReference type="AlphaFoldDB" id="A0A9E7J9W9"/>